<feature type="compositionally biased region" description="Low complexity" evidence="1">
    <location>
        <begin position="137"/>
        <end position="153"/>
    </location>
</feature>
<feature type="compositionally biased region" description="Low complexity" evidence="1">
    <location>
        <begin position="362"/>
        <end position="373"/>
    </location>
</feature>
<name>A0A5B0LW40_PUCGR</name>
<organism evidence="2 3">
    <name type="scientific">Puccinia graminis f. sp. tritici</name>
    <dbReference type="NCBI Taxonomy" id="56615"/>
    <lineage>
        <taxon>Eukaryota</taxon>
        <taxon>Fungi</taxon>
        <taxon>Dikarya</taxon>
        <taxon>Basidiomycota</taxon>
        <taxon>Pucciniomycotina</taxon>
        <taxon>Pucciniomycetes</taxon>
        <taxon>Pucciniales</taxon>
        <taxon>Pucciniaceae</taxon>
        <taxon>Puccinia</taxon>
    </lineage>
</organism>
<dbReference type="AlphaFoldDB" id="A0A5B0LW40"/>
<accession>A0A5B0LW40</accession>
<comment type="caution">
    <text evidence="2">The sequence shown here is derived from an EMBL/GenBank/DDBJ whole genome shotgun (WGS) entry which is preliminary data.</text>
</comment>
<protein>
    <submittedName>
        <fullName evidence="2">Uncharacterized protein</fullName>
    </submittedName>
</protein>
<feature type="compositionally biased region" description="Polar residues" evidence="1">
    <location>
        <begin position="379"/>
        <end position="391"/>
    </location>
</feature>
<evidence type="ECO:0000313" key="3">
    <source>
        <dbReference type="Proteomes" id="UP000325313"/>
    </source>
</evidence>
<feature type="region of interest" description="Disordered" evidence="1">
    <location>
        <begin position="1"/>
        <end position="201"/>
    </location>
</feature>
<feature type="compositionally biased region" description="Basic residues" evidence="1">
    <location>
        <begin position="154"/>
        <end position="164"/>
    </location>
</feature>
<proteinExistence type="predicted"/>
<feature type="compositionally biased region" description="Basic and acidic residues" evidence="1">
    <location>
        <begin position="24"/>
        <end position="33"/>
    </location>
</feature>
<feature type="compositionally biased region" description="Polar residues" evidence="1">
    <location>
        <begin position="1"/>
        <end position="17"/>
    </location>
</feature>
<sequence length="391" mass="41445">MSSSPSHHQDQPNSLSSAEVDAEQSNREERTIGDEADVGGESEPRESTAGVQEEEEDEEEHDLPTPPSPSLGQPGGPHEPGYLNDLPSLTPCKLTTSVSDSDSDSIPERFTDDDDDQEAGEEGEEEEEEGPEGLLDALSLVPSSQPVSSSPSAAHHHHHHHHHQQPLIPASQRTPSSQTSLPNSHISLSEPAPLRGPKMGRKRSLSALVALRYRGGKGDAEIGDEERGLLALDLDTYINSGEPEIPETRALPPSALFPTLSSTLISGLPHPSSLGTPGKGAGSPHRRNLTLSTKAEEGEEELNREHEETAGEPQTPGLTISLHPDHPLLLPTPRSHWPFGGGTGPGNTSRGFIPGRALNLLSPTTPTHPSPSSAHNLPALTSDSVPPATHS</sequence>
<feature type="compositionally biased region" description="Acidic residues" evidence="1">
    <location>
        <begin position="52"/>
        <end position="61"/>
    </location>
</feature>
<feature type="compositionally biased region" description="Acidic residues" evidence="1">
    <location>
        <begin position="101"/>
        <end position="131"/>
    </location>
</feature>
<dbReference type="EMBL" id="VDEP01000506">
    <property type="protein sequence ID" value="KAA1068229.1"/>
    <property type="molecule type" value="Genomic_DNA"/>
</dbReference>
<dbReference type="Proteomes" id="UP000325313">
    <property type="component" value="Unassembled WGS sequence"/>
</dbReference>
<feature type="compositionally biased region" description="Polar residues" evidence="1">
    <location>
        <begin position="171"/>
        <end position="187"/>
    </location>
</feature>
<evidence type="ECO:0000313" key="2">
    <source>
        <dbReference type="EMBL" id="KAA1068229.1"/>
    </source>
</evidence>
<evidence type="ECO:0000256" key="1">
    <source>
        <dbReference type="SAM" id="MobiDB-lite"/>
    </source>
</evidence>
<gene>
    <name evidence="2" type="ORF">PGTUg99_028217</name>
</gene>
<reference evidence="2 3" key="1">
    <citation type="submission" date="2019-05" db="EMBL/GenBank/DDBJ databases">
        <title>Emergence of the Ug99 lineage of the wheat stem rust pathogen through somatic hybridization.</title>
        <authorList>
            <person name="Li F."/>
            <person name="Upadhyaya N.M."/>
            <person name="Sperschneider J."/>
            <person name="Matny O."/>
            <person name="Nguyen-Phuc H."/>
            <person name="Mago R."/>
            <person name="Raley C."/>
            <person name="Miller M.E."/>
            <person name="Silverstein K.A.T."/>
            <person name="Henningsen E."/>
            <person name="Hirsch C.D."/>
            <person name="Visser B."/>
            <person name="Pretorius Z.A."/>
            <person name="Steffenson B.J."/>
            <person name="Schwessinger B."/>
            <person name="Dodds P.N."/>
            <person name="Figueroa M."/>
        </authorList>
    </citation>
    <scope>NUCLEOTIDE SEQUENCE [LARGE SCALE GENOMIC DNA]</scope>
    <source>
        <strain evidence="2 3">Ug99</strain>
    </source>
</reference>
<feature type="region of interest" description="Disordered" evidence="1">
    <location>
        <begin position="268"/>
        <end position="391"/>
    </location>
</feature>